<sequence>MDRPPTVVVLGCSYGGHRAVNVLVNSLPSPWRIVVIERNTHANHLYVFPRIAIVPNHEHKAFIPYTNIFKQAPITSPDAPELSDPSRHVLTHGHVTGLSPNSVSYLSLDNPGSSRDGNRLREESVAFDYLIYALGSHLPAPINIWSEAPTHAIPKLPPSERMSSIPSSPTSSTPTSTSPSTPTSIFRLPFRAGQLSAAIRSLGGLSIPSTPPAFRAFYHGSNETLSNASELDVNPFDSLSFPSSIKFSPEETNEILSLCPNFQRGTKKEGVEWLRAAQARVREAQSVLVIGGGALGVQFASDIAEMCPEKRVTLVHSGPQLLPRFDSWLHDESIRVLSDLGVNVMLSSRVDLSTKSKCTLRTCDGRLISADLILLCTGQKPNTSLIASMAPNSVNPHSGMISVLRSMQLAYFERPTTHEKHTFSCAQGLDEASCHCRQSFDFGLPSFLSSPVSGTPKADTPLHPDSPHPHIFIIGDAADAFGALNAGHTAWTQAEVAARNIVKLIKTDGRARVIPTEEKAAGVKISRQQKASLIRDLKENPWPVVPLSEIPDIKEKPLSEEEILEWYEPPLPSIKVSLGLKRAIYQTNGKFGSKGPEDCPIDLAAPNMWKRRGLSTDDMTL</sequence>
<dbReference type="OrthoDB" id="202203at2759"/>
<dbReference type="Gene3D" id="3.50.50.100">
    <property type="match status" value="1"/>
</dbReference>
<evidence type="ECO:0000259" key="2">
    <source>
        <dbReference type="Pfam" id="PF07992"/>
    </source>
</evidence>
<dbReference type="GO" id="GO:0050660">
    <property type="term" value="F:flavin adenine dinucleotide binding"/>
    <property type="evidence" value="ECO:0007669"/>
    <property type="project" value="TreeGrafter"/>
</dbReference>
<dbReference type="InterPro" id="IPR036188">
    <property type="entry name" value="FAD/NAD-bd_sf"/>
</dbReference>
<accession>A0A9P6B375</accession>
<comment type="caution">
    <text evidence="3">The sequence shown here is derived from an EMBL/GenBank/DDBJ whole genome shotgun (WGS) entry which is preliminary data.</text>
</comment>
<evidence type="ECO:0000313" key="4">
    <source>
        <dbReference type="Proteomes" id="UP000886523"/>
    </source>
</evidence>
<dbReference type="PANTHER" id="PTHR43735:SF2">
    <property type="entry name" value="FE-REGULATED PROTEIN 8"/>
    <property type="match status" value="1"/>
</dbReference>
<dbReference type="GO" id="GO:0005737">
    <property type="term" value="C:cytoplasm"/>
    <property type="evidence" value="ECO:0007669"/>
    <property type="project" value="TreeGrafter"/>
</dbReference>
<evidence type="ECO:0000313" key="3">
    <source>
        <dbReference type="EMBL" id="KAF9516120.1"/>
    </source>
</evidence>
<dbReference type="InterPro" id="IPR023753">
    <property type="entry name" value="FAD/NAD-binding_dom"/>
</dbReference>
<feature type="domain" description="FAD/NAD(P)-binding" evidence="2">
    <location>
        <begin position="280"/>
        <end position="388"/>
    </location>
</feature>
<dbReference type="GO" id="GO:0004174">
    <property type="term" value="F:electron-transferring-flavoprotein dehydrogenase activity"/>
    <property type="evidence" value="ECO:0007669"/>
    <property type="project" value="TreeGrafter"/>
</dbReference>
<organism evidence="3 4">
    <name type="scientific">Hydnum rufescens UP504</name>
    <dbReference type="NCBI Taxonomy" id="1448309"/>
    <lineage>
        <taxon>Eukaryota</taxon>
        <taxon>Fungi</taxon>
        <taxon>Dikarya</taxon>
        <taxon>Basidiomycota</taxon>
        <taxon>Agaricomycotina</taxon>
        <taxon>Agaricomycetes</taxon>
        <taxon>Cantharellales</taxon>
        <taxon>Hydnaceae</taxon>
        <taxon>Hydnum</taxon>
    </lineage>
</organism>
<dbReference type="PANTHER" id="PTHR43735">
    <property type="entry name" value="APOPTOSIS-INDUCING FACTOR 1"/>
    <property type="match status" value="1"/>
</dbReference>
<dbReference type="SUPFAM" id="SSF51905">
    <property type="entry name" value="FAD/NAD(P)-binding domain"/>
    <property type="match status" value="2"/>
</dbReference>
<dbReference type="AlphaFoldDB" id="A0A9P6B375"/>
<dbReference type="EMBL" id="MU128943">
    <property type="protein sequence ID" value="KAF9516120.1"/>
    <property type="molecule type" value="Genomic_DNA"/>
</dbReference>
<keyword evidence="4" id="KW-1185">Reference proteome</keyword>
<gene>
    <name evidence="3" type="ORF">BS47DRAFT_1341211</name>
</gene>
<dbReference type="PRINTS" id="PR00411">
    <property type="entry name" value="PNDRDTASEI"/>
</dbReference>
<proteinExistence type="predicted"/>
<name>A0A9P6B375_9AGAM</name>
<dbReference type="Proteomes" id="UP000886523">
    <property type="component" value="Unassembled WGS sequence"/>
</dbReference>
<protein>
    <recommendedName>
        <fullName evidence="2">FAD/NAD(P)-binding domain-containing protein</fullName>
    </recommendedName>
</protein>
<feature type="compositionally biased region" description="Low complexity" evidence="1">
    <location>
        <begin position="163"/>
        <end position="183"/>
    </location>
</feature>
<dbReference type="Pfam" id="PF07992">
    <property type="entry name" value="Pyr_redox_2"/>
    <property type="match status" value="1"/>
</dbReference>
<feature type="region of interest" description="Disordered" evidence="1">
    <location>
        <begin position="155"/>
        <end position="183"/>
    </location>
</feature>
<evidence type="ECO:0000256" key="1">
    <source>
        <dbReference type="SAM" id="MobiDB-lite"/>
    </source>
</evidence>
<dbReference type="Gene3D" id="3.50.50.60">
    <property type="entry name" value="FAD/NAD(P)-binding domain"/>
    <property type="match status" value="2"/>
</dbReference>
<reference evidence="3" key="1">
    <citation type="journal article" date="2020" name="Nat. Commun.">
        <title>Large-scale genome sequencing of mycorrhizal fungi provides insights into the early evolution of symbiotic traits.</title>
        <authorList>
            <person name="Miyauchi S."/>
            <person name="Kiss E."/>
            <person name="Kuo A."/>
            <person name="Drula E."/>
            <person name="Kohler A."/>
            <person name="Sanchez-Garcia M."/>
            <person name="Morin E."/>
            <person name="Andreopoulos B."/>
            <person name="Barry K.W."/>
            <person name="Bonito G."/>
            <person name="Buee M."/>
            <person name="Carver A."/>
            <person name="Chen C."/>
            <person name="Cichocki N."/>
            <person name="Clum A."/>
            <person name="Culley D."/>
            <person name="Crous P.W."/>
            <person name="Fauchery L."/>
            <person name="Girlanda M."/>
            <person name="Hayes R.D."/>
            <person name="Keri Z."/>
            <person name="LaButti K."/>
            <person name="Lipzen A."/>
            <person name="Lombard V."/>
            <person name="Magnuson J."/>
            <person name="Maillard F."/>
            <person name="Murat C."/>
            <person name="Nolan M."/>
            <person name="Ohm R.A."/>
            <person name="Pangilinan J."/>
            <person name="Pereira M.F."/>
            <person name="Perotto S."/>
            <person name="Peter M."/>
            <person name="Pfister S."/>
            <person name="Riley R."/>
            <person name="Sitrit Y."/>
            <person name="Stielow J.B."/>
            <person name="Szollosi G."/>
            <person name="Zifcakova L."/>
            <person name="Stursova M."/>
            <person name="Spatafora J.W."/>
            <person name="Tedersoo L."/>
            <person name="Vaario L.M."/>
            <person name="Yamada A."/>
            <person name="Yan M."/>
            <person name="Wang P."/>
            <person name="Xu J."/>
            <person name="Bruns T."/>
            <person name="Baldrian P."/>
            <person name="Vilgalys R."/>
            <person name="Dunand C."/>
            <person name="Henrissat B."/>
            <person name="Grigoriev I.V."/>
            <person name="Hibbett D."/>
            <person name="Nagy L.G."/>
            <person name="Martin F.M."/>
        </authorList>
    </citation>
    <scope>NUCLEOTIDE SEQUENCE</scope>
    <source>
        <strain evidence="3">UP504</strain>
    </source>
</reference>